<dbReference type="InterPro" id="IPR019775">
    <property type="entry name" value="WD40_repeat_CS"/>
</dbReference>
<dbReference type="FunFam" id="2.130.10.10:FF:000216">
    <property type="entry name" value="Periodic tryptophan protein 2 homolog"/>
    <property type="match status" value="1"/>
</dbReference>
<feature type="domain" description="Small-subunit processome Utp12" evidence="12">
    <location>
        <begin position="760"/>
        <end position="863"/>
    </location>
</feature>
<dbReference type="SUPFAM" id="SSF50998">
    <property type="entry name" value="Quinoprotein alcohol dehydrogenase-like"/>
    <property type="match status" value="1"/>
</dbReference>
<dbReference type="InterPro" id="IPR011047">
    <property type="entry name" value="Quinoprotein_ADH-like_sf"/>
</dbReference>
<evidence type="ECO:0000259" key="12">
    <source>
        <dbReference type="Pfam" id="PF04003"/>
    </source>
</evidence>
<dbReference type="GO" id="GO:0032040">
    <property type="term" value="C:small-subunit processome"/>
    <property type="evidence" value="ECO:0000318"/>
    <property type="project" value="GO_Central"/>
</dbReference>
<evidence type="ECO:0000256" key="9">
    <source>
        <dbReference type="ARBA" id="ARBA00068075"/>
    </source>
</evidence>
<evidence type="ECO:0000313" key="14">
    <source>
        <dbReference type="Proteomes" id="UP000008143"/>
    </source>
</evidence>
<dbReference type="InterPro" id="IPR015943">
    <property type="entry name" value="WD40/YVTN_repeat-like_dom_sf"/>
</dbReference>
<feature type="repeat" description="WD" evidence="10">
    <location>
        <begin position="359"/>
        <end position="400"/>
    </location>
</feature>
<dbReference type="PROSITE" id="PS50082">
    <property type="entry name" value="WD_REPEATS_2"/>
    <property type="match status" value="4"/>
</dbReference>
<dbReference type="PRINTS" id="PR00320">
    <property type="entry name" value="GPROTEINBRPT"/>
</dbReference>
<evidence type="ECO:0000256" key="5">
    <source>
        <dbReference type="ARBA" id="ARBA00022737"/>
    </source>
</evidence>
<dbReference type="PROSITE" id="PS00678">
    <property type="entry name" value="WD_REPEATS_1"/>
    <property type="match status" value="2"/>
</dbReference>
<dbReference type="InterPro" id="IPR020472">
    <property type="entry name" value="WD40_PAC1"/>
</dbReference>
<dbReference type="GO" id="GO:0034388">
    <property type="term" value="C:Pwp2p-containing subcomplex of 90S preribosome"/>
    <property type="evidence" value="ECO:0000318"/>
    <property type="project" value="GO_Central"/>
</dbReference>
<reference evidence="13" key="1">
    <citation type="journal article" date="2010" name="Science">
        <title>The genome of the Western clawed frog Xenopus tropicalis.</title>
        <authorList>
            <person name="Hellsten U."/>
            <person name="Harland R.M."/>
            <person name="Gilchrist M.J."/>
            <person name="Hendrix D."/>
            <person name="Jurka J."/>
            <person name="Kapitonov V."/>
            <person name="Ovcharenko I."/>
            <person name="Putnam N.H."/>
            <person name="Shu S."/>
            <person name="Taher L."/>
            <person name="Blitz I.L."/>
            <person name="Blumberg B."/>
            <person name="Dichmann D.S."/>
            <person name="Dubchak I."/>
            <person name="Amaya E."/>
            <person name="Detter J.C."/>
            <person name="Fletcher R."/>
            <person name="Gerhard D.S."/>
            <person name="Goodstein D."/>
            <person name="Graves T."/>
            <person name="Grigoriev I.V."/>
            <person name="Grimwood J."/>
            <person name="Kawashima T."/>
            <person name="Lindquist E."/>
            <person name="Lucas S.M."/>
            <person name="Mead P.E."/>
            <person name="Mitros T."/>
            <person name="Ogino H."/>
            <person name="Ohta Y."/>
            <person name="Poliakov A.V."/>
            <person name="Pollet N."/>
            <person name="Robert J."/>
            <person name="Salamov A."/>
            <person name="Sater A.K."/>
            <person name="Schmutz J."/>
            <person name="Terry A."/>
            <person name="Vize P.D."/>
            <person name="Warren W.C."/>
            <person name="Wells D."/>
            <person name="Wills A."/>
            <person name="Wilson R.K."/>
            <person name="Zimmerman L.B."/>
            <person name="Zorn A.M."/>
            <person name="Grainger R."/>
            <person name="Grammer T."/>
            <person name="Khokha M.K."/>
            <person name="Richardson P.M."/>
            <person name="Rokhsar D.S."/>
        </authorList>
    </citation>
    <scope>NUCLEOTIDE SEQUENCE [LARGE SCALE GENOMIC DNA]</scope>
    <source>
        <strain evidence="13">Nigerian</strain>
    </source>
</reference>
<comment type="function">
    <text evidence="7">Part of the small subunit (SSU) processome, first precursor of the small eukaryotic ribosomal subunit. During the assembly of the SSU processome in the nucleolus, many ribosome biogenesis factors, an RNA chaperone and ribosomal proteins associate with the nascent pre-rRNA and work in concert to generate RNA folding, modifications, rearrangements and cleavage as well as targeted degradation of pre-ribosomal RNA by the RNA exosome.</text>
</comment>
<dbReference type="FunFam" id="2.130.10.10:FF:000255">
    <property type="entry name" value="Periodic tryptophan protein 2 homolog"/>
    <property type="match status" value="1"/>
</dbReference>
<evidence type="ECO:0000256" key="6">
    <source>
        <dbReference type="ARBA" id="ARBA00023242"/>
    </source>
</evidence>
<dbReference type="Pfam" id="PF00400">
    <property type="entry name" value="WD40"/>
    <property type="match status" value="4"/>
</dbReference>
<keyword evidence="14" id="KW-1185">Reference proteome</keyword>
<keyword evidence="3" id="KW-0597">Phosphoprotein</keyword>
<feature type="repeat" description="WD" evidence="10">
    <location>
        <begin position="487"/>
        <end position="520"/>
    </location>
</feature>
<comment type="subcellular location">
    <subcellularLocation>
        <location evidence="1">Nucleus</location>
        <location evidence="1">Nucleolus</location>
    </subcellularLocation>
</comment>
<evidence type="ECO:0000313" key="13">
    <source>
        <dbReference type="Ensembl" id="ENSXETP00000119019"/>
    </source>
</evidence>
<accession>A0A803KFH0</accession>
<dbReference type="PANTHER" id="PTHR19858:SF0">
    <property type="entry name" value="PERIODIC TRYPTOPHAN PROTEIN 2 HOMOLOG"/>
    <property type="match status" value="1"/>
</dbReference>
<dbReference type="OrthoDB" id="3142434at2759"/>
<reference evidence="13" key="2">
    <citation type="submission" date="2021-03" db="UniProtKB">
        <authorList>
            <consortium name="Ensembl"/>
        </authorList>
    </citation>
    <scope>IDENTIFICATION</scope>
</reference>
<evidence type="ECO:0000313" key="15">
    <source>
        <dbReference type="RefSeq" id="XP_031751571.1"/>
    </source>
</evidence>
<dbReference type="InterPro" id="IPR001680">
    <property type="entry name" value="WD40_rpt"/>
</dbReference>
<reference evidence="15" key="3">
    <citation type="submission" date="2025-04" db="UniProtKB">
        <authorList>
            <consortium name="RefSeq"/>
        </authorList>
    </citation>
    <scope>IDENTIFICATION</scope>
    <source>
        <strain evidence="15">Nigerian</strain>
        <tissue evidence="15">Liver and blood</tissue>
    </source>
</reference>
<evidence type="ECO:0000256" key="4">
    <source>
        <dbReference type="ARBA" id="ARBA00022574"/>
    </source>
</evidence>
<proteinExistence type="inferred from homology"/>
<evidence type="ECO:0000256" key="1">
    <source>
        <dbReference type="ARBA" id="ARBA00004604"/>
    </source>
</evidence>
<comment type="subunit">
    <text evidence="8">Part of the small subunit (SSU) processome, composed of more than 70 proteins and the RNA chaperone small nucleolar RNA (snoRNA) U3.</text>
</comment>
<evidence type="ECO:0000256" key="7">
    <source>
        <dbReference type="ARBA" id="ARBA00035000"/>
    </source>
</evidence>
<dbReference type="Gene3D" id="2.130.10.10">
    <property type="entry name" value="YVTN repeat-like/Quinoprotein amine dehydrogenase"/>
    <property type="match status" value="3"/>
</dbReference>
<dbReference type="SMART" id="SM00320">
    <property type="entry name" value="WD40"/>
    <property type="match status" value="12"/>
</dbReference>
<sequence>MKYSYKFSNLLGTFYRRGNLSFTPDGNSLISPVGNRLSIFHLKNNNGETLPLATRCNITCVALSPDGSLGILVDEEGAALLISFATKSVLNQFSFQQPVQSVSFSPDGRKFLLTKGNVAMLYHAPGKRREFNAFVLDKTFYGPYDETTCIDWTDDSKCFAVGSKDMSTWVFGAERWQNLIYYSLGGHKDAIVACFFQEGSLDLYTISADATLCVWGCDTELAQLLPRDPDKKARESGGAEEPRAEEIRGTANPAPEESVGRVRYRKSSRHFFNKEGDFTALTAAAFHKKLNILVTGFSSGMFHIHELPELSLIHSLSISDQRVSTISINCTGDWIAFGCSGLGQLLVWEWQSESYVLKQQGHFNNMGALSYSPDGQHIVTGGDDGKVKVWDTSSGFCFVTFTDHTSSVTAVTFASSGQVILSASLDGTVRAFSLLRYRNFRTFTSPKPAQFSCLAVDGSGEIVCAGAQDSYEVYVWSMQTGRLLDVLSGHEGPISCVAFNPWRSVLATASWDKTVRLWDMVDSWRTTETLNLTSDALAVTFRPDGREIAVASMDGQITFWESEKGTQTGSIEGRHDLKLGRKELDKVTAKHSSKGKAFTALCYTADGQALLAGGASRYVCLYHVGEQILAKKFEISCNHSLDAMEEFLDRRKMTEFGSVALIDEGTGEEGGVSLSLPGVHRGDMSSRHFKPEIRVSSLHFSPTGRSWAATSTEGLLIFSLDSSAVFDPFDLDEEVTAGGVRRALRGAEWTRAIVMAMRLNEESLLREALESVPCADIAVLCSSLPELYVQRLLVFLATQIERSRHLQFYLMWAHQLLLLHGHSMKSRSVSVLPAVHSLQKSLQGHLSEISKLCEWNRYNMKFALCLSRQRGMKRGAEESEAESVSGSLEGAEQ</sequence>
<gene>
    <name evidence="13 15 16" type="primary">pwp2</name>
    <name evidence="15" type="synonym">ehoc-17</name>
    <name evidence="15" type="synonym">pwp2h</name>
</gene>
<dbReference type="Pfam" id="PF04003">
    <property type="entry name" value="Utp12"/>
    <property type="match status" value="1"/>
</dbReference>
<keyword evidence="6" id="KW-0539">Nucleus</keyword>
<feature type="region of interest" description="Disordered" evidence="11">
    <location>
        <begin position="228"/>
        <end position="259"/>
    </location>
</feature>
<dbReference type="Proteomes" id="UP000008143">
    <property type="component" value="Chromosome 2"/>
</dbReference>
<feature type="compositionally biased region" description="Basic and acidic residues" evidence="11">
    <location>
        <begin position="228"/>
        <end position="248"/>
    </location>
</feature>
<dbReference type="Ensembl" id="ENSXETT00000109985">
    <property type="protein sequence ID" value="ENSXETP00000119019"/>
    <property type="gene ID" value="ENSXETG00000047683"/>
</dbReference>
<dbReference type="AGR" id="Xenbase:XB-GENE-6257709"/>
<dbReference type="AlphaFoldDB" id="A0A803KFH0"/>
<feature type="repeat" description="WD" evidence="10">
    <location>
        <begin position="401"/>
        <end position="442"/>
    </location>
</feature>
<evidence type="ECO:0000256" key="2">
    <source>
        <dbReference type="ARBA" id="ARBA00010226"/>
    </source>
</evidence>
<evidence type="ECO:0000256" key="8">
    <source>
        <dbReference type="ARBA" id="ARBA00035020"/>
    </source>
</evidence>
<keyword evidence="4 10" id="KW-0853">WD repeat</keyword>
<dbReference type="SUPFAM" id="SSF50978">
    <property type="entry name" value="WD40 repeat-like"/>
    <property type="match status" value="1"/>
</dbReference>
<dbReference type="PROSITE" id="PS50294">
    <property type="entry name" value="WD_REPEATS_REGION"/>
    <property type="match status" value="3"/>
</dbReference>
<dbReference type="CTD" id="5822"/>
<dbReference type="PANTHER" id="PTHR19858">
    <property type="entry name" value="WD40 REPEAT PROTEIN"/>
    <property type="match status" value="1"/>
</dbReference>
<dbReference type="InterPro" id="IPR036322">
    <property type="entry name" value="WD40_repeat_dom_sf"/>
</dbReference>
<name>A0A803KFH0_XENTR</name>
<dbReference type="InterPro" id="IPR007148">
    <property type="entry name" value="SSU_processome_Utp12"/>
</dbReference>
<evidence type="ECO:0000313" key="16">
    <source>
        <dbReference type="Xenbase" id="XB-GENE-6257709"/>
    </source>
</evidence>
<evidence type="ECO:0000256" key="10">
    <source>
        <dbReference type="PROSITE-ProRule" id="PRU00221"/>
    </source>
</evidence>
<dbReference type="GeneTree" id="ENSGT00550000074981"/>
<dbReference type="GO" id="GO:0000028">
    <property type="term" value="P:ribosomal small subunit assembly"/>
    <property type="evidence" value="ECO:0000318"/>
    <property type="project" value="GO_Central"/>
</dbReference>
<feature type="repeat" description="WD" evidence="10">
    <location>
        <begin position="538"/>
        <end position="570"/>
    </location>
</feature>
<comment type="similarity">
    <text evidence="2">Belongs to the WD repeat PWP2 family.</text>
</comment>
<evidence type="ECO:0000256" key="3">
    <source>
        <dbReference type="ARBA" id="ARBA00022553"/>
    </source>
</evidence>
<dbReference type="OMA" id="VYEWQSE"/>
<protein>
    <recommendedName>
        <fullName evidence="9">Periodic tryptophan protein 2 homolog</fullName>
    </recommendedName>
</protein>
<dbReference type="CDD" id="cd00200">
    <property type="entry name" value="WD40"/>
    <property type="match status" value="1"/>
</dbReference>
<evidence type="ECO:0000256" key="11">
    <source>
        <dbReference type="SAM" id="MobiDB-lite"/>
    </source>
</evidence>
<dbReference type="RefSeq" id="XP_031751571.1">
    <property type="nucleotide sequence ID" value="XM_031895711.1"/>
</dbReference>
<dbReference type="Xenbase" id="XB-GENE-6257709">
    <property type="gene designation" value="pwp2"/>
</dbReference>
<keyword evidence="5" id="KW-0677">Repeat</keyword>
<dbReference type="InterPro" id="IPR027145">
    <property type="entry name" value="PWP2"/>
</dbReference>
<dbReference type="GeneID" id="100158563"/>
<dbReference type="FunFam" id="2.130.10.10:FF:000265">
    <property type="entry name" value="periodic tryptophan protein 2 homolog"/>
    <property type="match status" value="1"/>
</dbReference>
<organism evidence="13">
    <name type="scientific">Xenopus tropicalis</name>
    <name type="common">Western clawed frog</name>
    <name type="synonym">Silurana tropicalis</name>
    <dbReference type="NCBI Taxonomy" id="8364"/>
    <lineage>
        <taxon>Eukaryota</taxon>
        <taxon>Metazoa</taxon>
        <taxon>Chordata</taxon>
        <taxon>Craniata</taxon>
        <taxon>Vertebrata</taxon>
        <taxon>Euteleostomi</taxon>
        <taxon>Amphibia</taxon>
        <taxon>Batrachia</taxon>
        <taxon>Anura</taxon>
        <taxon>Pipoidea</taxon>
        <taxon>Pipidae</taxon>
        <taxon>Xenopodinae</taxon>
        <taxon>Xenopus</taxon>
        <taxon>Silurana</taxon>
    </lineage>
</organism>
<dbReference type="GO" id="GO:0000462">
    <property type="term" value="P:maturation of SSU-rRNA from tricistronic rRNA transcript (SSU-rRNA, 5.8S rRNA, LSU-rRNA)"/>
    <property type="evidence" value="ECO:0000318"/>
    <property type="project" value="GO_Central"/>
</dbReference>